<evidence type="ECO:0000313" key="1">
    <source>
        <dbReference type="Proteomes" id="UP000887580"/>
    </source>
</evidence>
<dbReference type="Proteomes" id="UP000887580">
    <property type="component" value="Unplaced"/>
</dbReference>
<name>A0AC35F6R2_9BILA</name>
<sequence>MHLHQQPLYQKTSLLITGGFFLILGIILIAIGVGIGVCCYLRCKKKAQKPVPARRRRLQGSKSPVVLQASTETQNGNNESAVRPNSLYNQSSILSHKSLLYSKKEDAQKAPEPEETDLTSMKPTA</sequence>
<accession>A0AC35F6R2</accession>
<reference evidence="2" key="1">
    <citation type="submission" date="2022-11" db="UniProtKB">
        <authorList>
            <consortium name="WormBaseParasite"/>
        </authorList>
    </citation>
    <scope>IDENTIFICATION</scope>
</reference>
<proteinExistence type="predicted"/>
<evidence type="ECO:0000313" key="2">
    <source>
        <dbReference type="WBParaSite" id="PS1159_v2.g13716.t1"/>
    </source>
</evidence>
<organism evidence="1 2">
    <name type="scientific">Panagrolaimus sp. PS1159</name>
    <dbReference type="NCBI Taxonomy" id="55785"/>
    <lineage>
        <taxon>Eukaryota</taxon>
        <taxon>Metazoa</taxon>
        <taxon>Ecdysozoa</taxon>
        <taxon>Nematoda</taxon>
        <taxon>Chromadorea</taxon>
        <taxon>Rhabditida</taxon>
        <taxon>Tylenchina</taxon>
        <taxon>Panagrolaimomorpha</taxon>
        <taxon>Panagrolaimoidea</taxon>
        <taxon>Panagrolaimidae</taxon>
        <taxon>Panagrolaimus</taxon>
    </lineage>
</organism>
<dbReference type="WBParaSite" id="PS1159_v2.g13716.t1">
    <property type="protein sequence ID" value="PS1159_v2.g13716.t1"/>
    <property type="gene ID" value="PS1159_v2.g13716"/>
</dbReference>
<protein>
    <submittedName>
        <fullName evidence="2">Uncharacterized protein</fullName>
    </submittedName>
</protein>